<comment type="similarity">
    <text evidence="7">Belongs to the transglycosylase MltG family.</text>
</comment>
<comment type="caution">
    <text evidence="8">The sequence shown here is derived from an EMBL/GenBank/DDBJ whole genome shotgun (WGS) entry which is preliminary data.</text>
</comment>
<dbReference type="InterPro" id="IPR003770">
    <property type="entry name" value="MLTG-like"/>
</dbReference>
<evidence type="ECO:0000313" key="8">
    <source>
        <dbReference type="EMBL" id="PIS29534.1"/>
    </source>
</evidence>
<keyword evidence="1 7" id="KW-1003">Cell membrane</keyword>
<evidence type="ECO:0000256" key="2">
    <source>
        <dbReference type="ARBA" id="ARBA00022692"/>
    </source>
</evidence>
<dbReference type="EC" id="4.2.2.29" evidence="7"/>
<dbReference type="PANTHER" id="PTHR30518:SF2">
    <property type="entry name" value="ENDOLYTIC MUREIN TRANSGLYCOSYLASE"/>
    <property type="match status" value="1"/>
</dbReference>
<evidence type="ECO:0000256" key="5">
    <source>
        <dbReference type="ARBA" id="ARBA00023239"/>
    </source>
</evidence>
<protein>
    <recommendedName>
        <fullName evidence="7">Endolytic murein transglycosylase</fullName>
        <ecNumber evidence="7">4.2.2.29</ecNumber>
    </recommendedName>
    <alternativeName>
        <fullName evidence="7">Peptidoglycan lytic transglycosylase</fullName>
    </alternativeName>
    <alternativeName>
        <fullName evidence="7">Peptidoglycan polymerization terminase</fullName>
    </alternativeName>
</protein>
<dbReference type="CDD" id="cd08010">
    <property type="entry name" value="MltG_like"/>
    <property type="match status" value="1"/>
</dbReference>
<sequence>MLRSLGLWKSCLLLIFIALLLFTASLLQMANPLDPKSYEIVVPKGSSMIEVKQLLEEAGILPRASSFGLAARALGLSTEIKAGKYHFSPSESLLSVLVRLKQGDVVEPELTRVKVTFPEGLSIYRMAEILRASGVSDPDKFQALVKEGINEPLRNAHWSLFKYIPSESLEGYLYPDTYWFFQEATVRETVEIMLTRFEEKVLSFWDKAKGDTHYNLHEILTLASIIEKEAKQPGERVVISSVFYNRLRIGMPLAADPTVKYALDNPTKKVYRNQLTVDSLYNTYKYKGLPPGPICNPGIESIMAAVYPAKTDYYYFVAKKDGLHLFSKSWAEHQKARIKAASK</sequence>
<keyword evidence="6 7" id="KW-0961">Cell wall biogenesis/degradation</keyword>
<feature type="site" description="Important for catalytic activity" evidence="7">
    <location>
        <position position="229"/>
    </location>
</feature>
<reference evidence="8 9" key="1">
    <citation type="submission" date="2017-09" db="EMBL/GenBank/DDBJ databases">
        <title>Depth-based differentiation of microbial function through sediment-hosted aquifers and enrichment of novel symbionts in the deep terrestrial subsurface.</title>
        <authorList>
            <person name="Probst A.J."/>
            <person name="Ladd B."/>
            <person name="Jarett J.K."/>
            <person name="Geller-Mcgrath D.E."/>
            <person name="Sieber C.M."/>
            <person name="Emerson J.B."/>
            <person name="Anantharaman K."/>
            <person name="Thomas B.C."/>
            <person name="Malmstrom R."/>
            <person name="Stieglmeier M."/>
            <person name="Klingl A."/>
            <person name="Woyke T."/>
            <person name="Ryan C.M."/>
            <person name="Banfield J.F."/>
        </authorList>
    </citation>
    <scope>NUCLEOTIDE SEQUENCE [LARGE SCALE GENOMIC DNA]</scope>
    <source>
        <strain evidence="8">CG08_land_8_20_14_0_20_45_16</strain>
    </source>
</reference>
<accession>A0A2H0XX72</accession>
<dbReference type="AlphaFoldDB" id="A0A2H0XX72"/>
<dbReference type="GO" id="GO:0009252">
    <property type="term" value="P:peptidoglycan biosynthetic process"/>
    <property type="evidence" value="ECO:0007669"/>
    <property type="project" value="UniProtKB-UniRule"/>
</dbReference>
<dbReference type="GO" id="GO:0008932">
    <property type="term" value="F:lytic endotransglycosylase activity"/>
    <property type="evidence" value="ECO:0007669"/>
    <property type="project" value="UniProtKB-UniRule"/>
</dbReference>
<dbReference type="Pfam" id="PF02618">
    <property type="entry name" value="YceG"/>
    <property type="match status" value="1"/>
</dbReference>
<keyword evidence="2 7" id="KW-0812">Transmembrane</keyword>
<dbReference type="Proteomes" id="UP000231343">
    <property type="component" value="Unassembled WGS sequence"/>
</dbReference>
<dbReference type="NCBIfam" id="TIGR00247">
    <property type="entry name" value="endolytic transglycosylase MltG"/>
    <property type="match status" value="1"/>
</dbReference>
<dbReference type="GO" id="GO:0071555">
    <property type="term" value="P:cell wall organization"/>
    <property type="evidence" value="ECO:0007669"/>
    <property type="project" value="UniProtKB-KW"/>
</dbReference>
<dbReference type="Gene3D" id="3.30.1490.480">
    <property type="entry name" value="Endolytic murein transglycosylase"/>
    <property type="match status" value="1"/>
</dbReference>
<evidence type="ECO:0000313" key="9">
    <source>
        <dbReference type="Proteomes" id="UP000231343"/>
    </source>
</evidence>
<organism evidence="8 9">
    <name type="scientific">Candidatus Saganbacteria bacterium CG08_land_8_20_14_0_20_45_16</name>
    <dbReference type="NCBI Taxonomy" id="2014293"/>
    <lineage>
        <taxon>Bacteria</taxon>
        <taxon>Bacillati</taxon>
        <taxon>Saganbacteria</taxon>
    </lineage>
</organism>
<dbReference type="Gene3D" id="3.30.160.60">
    <property type="entry name" value="Classic Zinc Finger"/>
    <property type="match status" value="1"/>
</dbReference>
<evidence type="ECO:0000256" key="1">
    <source>
        <dbReference type="ARBA" id="ARBA00022475"/>
    </source>
</evidence>
<evidence type="ECO:0000256" key="6">
    <source>
        <dbReference type="ARBA" id="ARBA00023316"/>
    </source>
</evidence>
<keyword evidence="4 7" id="KW-0472">Membrane</keyword>
<evidence type="ECO:0000256" key="4">
    <source>
        <dbReference type="ARBA" id="ARBA00023136"/>
    </source>
</evidence>
<proteinExistence type="inferred from homology"/>
<evidence type="ECO:0000256" key="3">
    <source>
        <dbReference type="ARBA" id="ARBA00022989"/>
    </source>
</evidence>
<gene>
    <name evidence="7" type="primary">mltG</name>
    <name evidence="8" type="ORF">COT42_05090</name>
</gene>
<comment type="function">
    <text evidence="7">Functions as a peptidoglycan terminase that cleaves nascent peptidoglycan strands endolytically to terminate their elongation.</text>
</comment>
<dbReference type="PANTHER" id="PTHR30518">
    <property type="entry name" value="ENDOLYTIC MUREIN TRANSGLYCOSYLASE"/>
    <property type="match status" value="1"/>
</dbReference>
<keyword evidence="3 7" id="KW-1133">Transmembrane helix</keyword>
<dbReference type="EMBL" id="PEYM01000080">
    <property type="protein sequence ID" value="PIS29534.1"/>
    <property type="molecule type" value="Genomic_DNA"/>
</dbReference>
<keyword evidence="5 7" id="KW-0456">Lyase</keyword>
<name>A0A2H0XX72_UNCSA</name>
<dbReference type="HAMAP" id="MF_02065">
    <property type="entry name" value="MltG"/>
    <property type="match status" value="1"/>
</dbReference>
<dbReference type="GO" id="GO:0005886">
    <property type="term" value="C:plasma membrane"/>
    <property type="evidence" value="ECO:0007669"/>
    <property type="project" value="UniProtKB-UniRule"/>
</dbReference>
<evidence type="ECO:0000256" key="7">
    <source>
        <dbReference type="HAMAP-Rule" id="MF_02065"/>
    </source>
</evidence>
<comment type="catalytic activity">
    <reaction evidence="7">
        <text>a peptidoglycan chain = a peptidoglycan chain with N-acetyl-1,6-anhydromuramyl-[peptide] at the reducing end + a peptidoglycan chain with N-acetylglucosamine at the non-reducing end.</text>
        <dbReference type="EC" id="4.2.2.29"/>
    </reaction>
</comment>